<keyword evidence="1" id="KW-0732">Signal</keyword>
<dbReference type="EMBL" id="JABBXH010000004">
    <property type="protein sequence ID" value="NMP32716.1"/>
    <property type="molecule type" value="Genomic_DNA"/>
</dbReference>
<keyword evidence="3" id="KW-1185">Reference proteome</keyword>
<dbReference type="PANTHER" id="PTHR43737">
    <property type="entry name" value="BLL7424 PROTEIN"/>
    <property type="match status" value="1"/>
</dbReference>
<organism evidence="2 3">
    <name type="scientific">Thalassotalea algicola</name>
    <dbReference type="NCBI Taxonomy" id="2716224"/>
    <lineage>
        <taxon>Bacteria</taxon>
        <taxon>Pseudomonadati</taxon>
        <taxon>Pseudomonadota</taxon>
        <taxon>Gammaproteobacteria</taxon>
        <taxon>Alteromonadales</taxon>
        <taxon>Colwelliaceae</taxon>
        <taxon>Thalassotalea</taxon>
    </lineage>
</organism>
<dbReference type="InterPro" id="IPR010869">
    <property type="entry name" value="DUF1501"/>
</dbReference>
<dbReference type="RefSeq" id="WP_169076016.1">
    <property type="nucleotide sequence ID" value="NZ_JABBXH010000004.1"/>
</dbReference>
<comment type="caution">
    <text evidence="2">The sequence shown here is derived from an EMBL/GenBank/DDBJ whole genome shotgun (WGS) entry which is preliminary data.</text>
</comment>
<accession>A0A7Y0LFF6</accession>
<feature type="signal peptide" evidence="1">
    <location>
        <begin position="1"/>
        <end position="24"/>
    </location>
</feature>
<dbReference type="Pfam" id="PF07394">
    <property type="entry name" value="DUF1501"/>
    <property type="match status" value="1"/>
</dbReference>
<evidence type="ECO:0000313" key="3">
    <source>
        <dbReference type="Proteomes" id="UP000568664"/>
    </source>
</evidence>
<proteinExistence type="predicted"/>
<evidence type="ECO:0000256" key="1">
    <source>
        <dbReference type="SAM" id="SignalP"/>
    </source>
</evidence>
<sequence length="377" mass="41057">MERRSFLKASAALPLVAFAPLNWANSTNQLSTNTLIMVQLGGGNDGLNTFIPITEEAYFNARPNIAISKDVALDLSAQLAMHPAMSSLLPAWQQGDMAIVHGLGYTQPNRSHFRSIEIWQTASEADEYLSAGWLSEVVQQSEEPLAAITVSGSPMATFGAGNQFNLAGQTNLDQFSPVYVPNGSSDNELLNFIIGNRQQFNNSVEQLSSLLEQQVEFAVEFPNSEFGQQCFTLAKLMALGFVPPVWHLGLGSFDTHSNQITSHQNLLDDMATSLAALREALIEVGQWQRTCIASYCEFGRRVAENASLGTDHGTAASHFVLGGNVSGGEFGEMPSLIDLDNGDLKYTTDFRDYYKSLLSLSDFNVPASLAAFEYLGF</sequence>
<dbReference type="PANTHER" id="PTHR43737:SF1">
    <property type="entry name" value="DUF1501 DOMAIN-CONTAINING PROTEIN"/>
    <property type="match status" value="1"/>
</dbReference>
<name>A0A7Y0LFF6_9GAMM</name>
<dbReference type="AlphaFoldDB" id="A0A7Y0LFF6"/>
<reference evidence="2 3" key="1">
    <citation type="submission" date="2020-04" db="EMBL/GenBank/DDBJ databases">
        <title>Thalassotalea sp. M1531, isolated from the surface of marine red alga.</title>
        <authorList>
            <person name="Pang L."/>
            <person name="Lu D.-C."/>
        </authorList>
    </citation>
    <scope>NUCLEOTIDE SEQUENCE [LARGE SCALE GENOMIC DNA]</scope>
    <source>
        <strain evidence="2 3">M1531</strain>
    </source>
</reference>
<dbReference type="Proteomes" id="UP000568664">
    <property type="component" value="Unassembled WGS sequence"/>
</dbReference>
<feature type="chain" id="PRO_5030563294" evidence="1">
    <location>
        <begin position="25"/>
        <end position="377"/>
    </location>
</feature>
<protein>
    <submittedName>
        <fullName evidence="2">DUF1501 domain-containing protein</fullName>
    </submittedName>
</protein>
<gene>
    <name evidence="2" type="ORF">HII17_14230</name>
</gene>
<evidence type="ECO:0000313" key="2">
    <source>
        <dbReference type="EMBL" id="NMP32716.1"/>
    </source>
</evidence>